<evidence type="ECO:0000259" key="4">
    <source>
        <dbReference type="Pfam" id="PF01266"/>
    </source>
</evidence>
<dbReference type="PANTHER" id="PTHR13847">
    <property type="entry name" value="SARCOSINE DEHYDROGENASE-RELATED"/>
    <property type="match status" value="1"/>
</dbReference>
<dbReference type="AlphaFoldDB" id="A0A0N4UF12"/>
<sequence>IFVIGVIFPQKILDYENERHFEPGEDPLKRTWYALIYDFKRWRRRYFEARKDAFRRYNPIAHMKRAVIDLELFPYRTEVLIIGGGLTGSATAYWIKEFMRDEDFKVVVVENNDKFAQSSTMLSCGCISQQFCVPEHVEMSMFTTEFLRHAGEHLRILDNEPPDINLFPMGFLRLASTNEEADRLRESWNGKGARISLLVRDELERQFPFMDFDDILLGTFGLENEGTVDSWQLLSAIREKNITLGVQYVKAEVEGFMFERMYSFREVHGFEDDEIADERKRRQQKIIGAYVRPQMTDASARPIRTNFIVNAAGPWAGNIAEMAGIGSGTGLLSVKLPVVPRKRMYFVIYVPDAPPVDMPALIDPSGVYCFQEEIGNTYICGKNPTKEEDEQIDHSNLEVDYDYFYDKIWPVLAKRIPYFQNLRIKNAWAGFHGVNIFDNSPVIGEHLLYKNFHMICGFGNRGLQHSLAAGRGFAEKILHGAYRTIRLRKFDMRRILMHKKINEYY</sequence>
<gene>
    <name evidence="5" type="ORF">DME_LOCUS938</name>
</gene>
<keyword evidence="1" id="KW-0560">Oxidoreductase</keyword>
<dbReference type="GO" id="GO:0016491">
    <property type="term" value="F:oxidoreductase activity"/>
    <property type="evidence" value="ECO:0007669"/>
    <property type="project" value="UniProtKB-KW"/>
</dbReference>
<evidence type="ECO:0000256" key="1">
    <source>
        <dbReference type="ARBA" id="ARBA00023002"/>
    </source>
</evidence>
<dbReference type="Gene3D" id="3.30.9.10">
    <property type="entry name" value="D-Amino Acid Oxidase, subunit A, domain 2"/>
    <property type="match status" value="1"/>
</dbReference>
<organism evidence="6 8">
    <name type="scientific">Dracunculus medinensis</name>
    <name type="common">Guinea worm</name>
    <dbReference type="NCBI Taxonomy" id="318479"/>
    <lineage>
        <taxon>Eukaryota</taxon>
        <taxon>Metazoa</taxon>
        <taxon>Ecdysozoa</taxon>
        <taxon>Nematoda</taxon>
        <taxon>Chromadorea</taxon>
        <taxon>Rhabditida</taxon>
        <taxon>Spirurina</taxon>
        <taxon>Dracunculoidea</taxon>
        <taxon>Dracunculidae</taxon>
        <taxon>Dracunculus</taxon>
    </lineage>
</organism>
<comment type="function">
    <text evidence="3">Required for the assembly of the mitochondrial membrane respiratory chain NADH dehydrogenase (Complex I). Involved in mid-late stages of complex I assembly.</text>
</comment>
<dbReference type="WBParaSite" id="DME_0000599901-mRNA-1">
    <property type="protein sequence ID" value="DME_0000599901-mRNA-1"/>
    <property type="gene ID" value="DME_0000599901"/>
</dbReference>
<dbReference type="Gene3D" id="3.50.50.60">
    <property type="entry name" value="FAD/NAD(P)-binding domain"/>
    <property type="match status" value="1"/>
</dbReference>
<dbReference type="EMBL" id="UYYG01000010">
    <property type="protein sequence ID" value="VDN50965.1"/>
    <property type="molecule type" value="Genomic_DNA"/>
</dbReference>
<dbReference type="Pfam" id="PF01266">
    <property type="entry name" value="DAO"/>
    <property type="match status" value="1"/>
</dbReference>
<dbReference type="InterPro" id="IPR036188">
    <property type="entry name" value="FAD/NAD-bd_sf"/>
</dbReference>
<dbReference type="STRING" id="318479.A0A0N4UF12"/>
<evidence type="ECO:0000313" key="6">
    <source>
        <dbReference type="Proteomes" id="UP000038040"/>
    </source>
</evidence>
<evidence type="ECO:0000313" key="5">
    <source>
        <dbReference type="EMBL" id="VDN50965.1"/>
    </source>
</evidence>
<proteinExistence type="predicted"/>
<keyword evidence="7" id="KW-1185">Reference proteome</keyword>
<evidence type="ECO:0000256" key="2">
    <source>
        <dbReference type="ARBA" id="ARBA00039785"/>
    </source>
</evidence>
<reference evidence="8" key="1">
    <citation type="submission" date="2017-02" db="UniProtKB">
        <authorList>
            <consortium name="WormBaseParasite"/>
        </authorList>
    </citation>
    <scope>IDENTIFICATION</scope>
</reference>
<accession>A0A0N4UF12</accession>
<evidence type="ECO:0000313" key="7">
    <source>
        <dbReference type="Proteomes" id="UP000274756"/>
    </source>
</evidence>
<dbReference type="PANTHER" id="PTHR13847:SF287">
    <property type="entry name" value="FAD-DEPENDENT OXIDOREDUCTASE DOMAIN-CONTAINING PROTEIN 1"/>
    <property type="match status" value="1"/>
</dbReference>
<reference evidence="5 7" key="2">
    <citation type="submission" date="2018-11" db="EMBL/GenBank/DDBJ databases">
        <authorList>
            <consortium name="Pathogen Informatics"/>
        </authorList>
    </citation>
    <scope>NUCLEOTIDE SEQUENCE [LARGE SCALE GENOMIC DNA]</scope>
</reference>
<evidence type="ECO:0000313" key="8">
    <source>
        <dbReference type="WBParaSite" id="DME_0000599901-mRNA-1"/>
    </source>
</evidence>
<feature type="domain" description="FAD dependent oxidoreductase" evidence="4">
    <location>
        <begin position="79"/>
        <end position="475"/>
    </location>
</feature>
<dbReference type="Proteomes" id="UP000274756">
    <property type="component" value="Unassembled WGS sequence"/>
</dbReference>
<dbReference type="Proteomes" id="UP000038040">
    <property type="component" value="Unplaced"/>
</dbReference>
<protein>
    <recommendedName>
        <fullName evidence="2">FAD-dependent oxidoreductase domain-containing protein 1</fullName>
    </recommendedName>
</protein>
<name>A0A0N4UF12_DRAME</name>
<dbReference type="GO" id="GO:0032981">
    <property type="term" value="P:mitochondrial respiratory chain complex I assembly"/>
    <property type="evidence" value="ECO:0007669"/>
    <property type="project" value="TreeGrafter"/>
</dbReference>
<dbReference type="OrthoDB" id="424974at2759"/>
<dbReference type="SUPFAM" id="SSF51905">
    <property type="entry name" value="FAD/NAD(P)-binding domain"/>
    <property type="match status" value="1"/>
</dbReference>
<dbReference type="InterPro" id="IPR006076">
    <property type="entry name" value="FAD-dep_OxRdtase"/>
</dbReference>
<dbReference type="GO" id="GO:0005739">
    <property type="term" value="C:mitochondrion"/>
    <property type="evidence" value="ECO:0007669"/>
    <property type="project" value="GOC"/>
</dbReference>
<evidence type="ECO:0000256" key="3">
    <source>
        <dbReference type="ARBA" id="ARBA00046185"/>
    </source>
</evidence>